<proteinExistence type="predicted"/>
<dbReference type="EMBL" id="JANBUO010000920">
    <property type="protein sequence ID" value="KAJ2800801.1"/>
    <property type="molecule type" value="Genomic_DNA"/>
</dbReference>
<dbReference type="PANTHER" id="PTHR46465:SF2">
    <property type="entry name" value="LATERAL SIGNALING TARGET PROTEIN 2 HOMOLOG"/>
    <property type="match status" value="1"/>
</dbReference>
<evidence type="ECO:0000313" key="2">
    <source>
        <dbReference type="EMBL" id="KAJ2800801.1"/>
    </source>
</evidence>
<feature type="non-terminal residue" evidence="2">
    <location>
        <position position="1"/>
    </location>
</feature>
<dbReference type="AlphaFoldDB" id="A0A9W8HX60"/>
<dbReference type="InterPro" id="IPR051118">
    <property type="entry name" value="LST-2"/>
</dbReference>
<dbReference type="OrthoDB" id="20035at2759"/>
<feature type="region of interest" description="Disordered" evidence="1">
    <location>
        <begin position="152"/>
        <end position="183"/>
    </location>
</feature>
<organism evidence="2 3">
    <name type="scientific">Coemansia guatemalensis</name>
    <dbReference type="NCBI Taxonomy" id="2761395"/>
    <lineage>
        <taxon>Eukaryota</taxon>
        <taxon>Fungi</taxon>
        <taxon>Fungi incertae sedis</taxon>
        <taxon>Zoopagomycota</taxon>
        <taxon>Kickxellomycotina</taxon>
        <taxon>Kickxellomycetes</taxon>
        <taxon>Kickxellales</taxon>
        <taxon>Kickxellaceae</taxon>
        <taxon>Coemansia</taxon>
    </lineage>
</organism>
<reference evidence="2" key="1">
    <citation type="submission" date="2022-07" db="EMBL/GenBank/DDBJ databases">
        <title>Phylogenomic reconstructions and comparative analyses of Kickxellomycotina fungi.</title>
        <authorList>
            <person name="Reynolds N.K."/>
            <person name="Stajich J.E."/>
            <person name="Barry K."/>
            <person name="Grigoriev I.V."/>
            <person name="Crous P."/>
            <person name="Smith M.E."/>
        </authorList>
    </citation>
    <scope>NUCLEOTIDE SEQUENCE</scope>
    <source>
        <strain evidence="2">NRRL 1565</strain>
    </source>
</reference>
<comment type="caution">
    <text evidence="2">The sequence shown here is derived from an EMBL/GenBank/DDBJ whole genome shotgun (WGS) entry which is preliminary data.</text>
</comment>
<dbReference type="GO" id="GO:0031901">
    <property type="term" value="C:early endosome membrane"/>
    <property type="evidence" value="ECO:0007669"/>
    <property type="project" value="TreeGrafter"/>
</dbReference>
<evidence type="ECO:0000313" key="3">
    <source>
        <dbReference type="Proteomes" id="UP001140094"/>
    </source>
</evidence>
<keyword evidence="3" id="KW-1185">Reference proteome</keyword>
<gene>
    <name evidence="2" type="ORF">H4R20_003925</name>
</gene>
<evidence type="ECO:0000256" key="1">
    <source>
        <dbReference type="SAM" id="MobiDB-lite"/>
    </source>
</evidence>
<accession>A0A9W8HX60</accession>
<dbReference type="Proteomes" id="UP001140094">
    <property type="component" value="Unassembled WGS sequence"/>
</dbReference>
<sequence length="1015" mass="108737">SPGATSETRPPSALSVGLLRCRRWLHLRDDAMHSVGGCPERYDAAIGLTSPPSTAGDITAVPDISAIAETDVTSGMYQPANTPLVQLMNGRWSGCVGPTLSNRSLSSRQGLRARTSAITAARYSRPVTAATQSHAHAASSAISDEAPTVDEIHSEDDASQHSTHRPAGPLSPLSMPSPAPPAEAQALVPAAPCGSWDCTCCAGAGATPAGLSGSGARDSPIPVSDRPATPYYERDADEPLGVRRDSLGSEADFEMSGHLQQRQRHYHTFSEEYMPEDSAFAEYASDSYASDGDHDFVHVSMAANDSAIQLDAAGSLGAHASAMHEAHVGDMGGFSAGPPNSVGVSNTAVIAQIFLVGQPFQGRAVSRGVSRIRRVSRRVLLAATHGLRTARARLLFSPRPSDNRERTSALLDAFSIESSLAGAIVLLEKTRNTRSPSFRMRADRVHVSQARLLNCIYRLFTGLVPADERQSRHYRFYLPEDDQTELDRGFSESVLFAAQALARGFQIRGTEQQTDALREPAYMLCSVWAAARFVIYARGRSLWSNWRRRGSSSDDAGAQPSSSQSDLHALRSVLEDFDEAWVRFERDLCFAYFGLSNAQIAGLMDPAESGDTCHITHEEEFSLLVMLLSETLERCLDQALISEESVETMDPQLILALPRLAILHALASNDSLCLVESEGKTVFWWFSDYADICRQVRDVVLDLPPPLYQLLQRMLAAEEADLVLAQSDDAVLLEALQKTEADRAAPQHPAKPRAETVGDDMSSTKHAAVVDLDSIIDSPRSARSLSIDDCISSFCAPSRLSPYATCIGSITGTSSTQSRTYTSSMGCLACKPSMVRIYATVAAASAASTTYSDRPCNSTAASATYPDCTCGSAVASIFLDAPPLPPLPPSYALGATSGETAVDMLPASASQAHNAKYTSAITPANLISPSLSLASVRSTSIAVGTAVLSHGSPADLAKISEKQQWVKLEACRAQLRQAFVDVCTVADSLHSGPFARAFRVALEHVFRANAADDRH</sequence>
<protein>
    <submittedName>
        <fullName evidence="2">Uncharacterized protein</fullName>
    </submittedName>
</protein>
<dbReference type="PANTHER" id="PTHR46465">
    <property type="entry name" value="LATERAL SIGNALING TARGET PROTEIN 2 HOMOLOG"/>
    <property type="match status" value="1"/>
</dbReference>
<name>A0A9W8HX60_9FUNG</name>
<feature type="region of interest" description="Disordered" evidence="1">
    <location>
        <begin position="210"/>
        <end position="233"/>
    </location>
</feature>
<feature type="region of interest" description="Disordered" evidence="1">
    <location>
        <begin position="742"/>
        <end position="762"/>
    </location>
</feature>